<proteinExistence type="predicted"/>
<evidence type="ECO:0000313" key="1">
    <source>
        <dbReference type="EMBL" id="RFZ94104.1"/>
    </source>
</evidence>
<sequence length="100" mass="11657">MVILKLVTDSDTEKHVEIVTERGVWGSGLYKIFSSRFLSKLTHKDIPHEPTDENDPNFLGEINIDRDEEKWEYKGTKLKIPELKKIVDFIFDYKAPDAAY</sequence>
<dbReference type="Proteomes" id="UP000264217">
    <property type="component" value="Unassembled WGS sequence"/>
</dbReference>
<dbReference type="OrthoDB" id="796121at2"/>
<protein>
    <submittedName>
        <fullName evidence="1">Uncharacterized protein</fullName>
    </submittedName>
</protein>
<organism evidence="1 2">
    <name type="scientific">Mucilaginibacter conchicola</name>
    <dbReference type="NCBI Taxonomy" id="2303333"/>
    <lineage>
        <taxon>Bacteria</taxon>
        <taxon>Pseudomonadati</taxon>
        <taxon>Bacteroidota</taxon>
        <taxon>Sphingobacteriia</taxon>
        <taxon>Sphingobacteriales</taxon>
        <taxon>Sphingobacteriaceae</taxon>
        <taxon>Mucilaginibacter</taxon>
    </lineage>
</organism>
<dbReference type="EMBL" id="QWDC01000001">
    <property type="protein sequence ID" value="RFZ94104.1"/>
    <property type="molecule type" value="Genomic_DNA"/>
</dbReference>
<comment type="caution">
    <text evidence="1">The sequence shown here is derived from an EMBL/GenBank/DDBJ whole genome shotgun (WGS) entry which is preliminary data.</text>
</comment>
<name>A0A372NVZ9_9SPHI</name>
<reference evidence="1 2" key="1">
    <citation type="submission" date="2018-08" db="EMBL/GenBank/DDBJ databases">
        <title>Mucilaginibacter sp. MYSH2.</title>
        <authorList>
            <person name="Seo T."/>
        </authorList>
    </citation>
    <scope>NUCLEOTIDE SEQUENCE [LARGE SCALE GENOMIC DNA]</scope>
    <source>
        <strain evidence="1 2">MYSH2</strain>
    </source>
</reference>
<dbReference type="AlphaFoldDB" id="A0A372NVZ9"/>
<accession>A0A372NVZ9</accession>
<gene>
    <name evidence="1" type="ORF">D0C36_00665</name>
</gene>
<dbReference type="RefSeq" id="WP_117389670.1">
    <property type="nucleotide sequence ID" value="NZ_QWDC01000001.1"/>
</dbReference>
<evidence type="ECO:0000313" key="2">
    <source>
        <dbReference type="Proteomes" id="UP000264217"/>
    </source>
</evidence>
<keyword evidence="2" id="KW-1185">Reference proteome</keyword>